<evidence type="ECO:0000313" key="7">
    <source>
        <dbReference type="Proteomes" id="UP000053669"/>
    </source>
</evidence>
<comment type="similarity">
    <text evidence="1">Belongs to the LysR transcriptional regulatory family.</text>
</comment>
<evidence type="ECO:0000256" key="4">
    <source>
        <dbReference type="ARBA" id="ARBA00023163"/>
    </source>
</evidence>
<evidence type="ECO:0000256" key="3">
    <source>
        <dbReference type="ARBA" id="ARBA00023125"/>
    </source>
</evidence>
<accession>A0A101SG45</accession>
<dbReference type="Pfam" id="PF03466">
    <property type="entry name" value="LysR_substrate"/>
    <property type="match status" value="1"/>
</dbReference>
<dbReference type="Gene3D" id="1.10.10.10">
    <property type="entry name" value="Winged helix-like DNA-binding domain superfamily/Winged helix DNA-binding domain"/>
    <property type="match status" value="1"/>
</dbReference>
<dbReference type="PROSITE" id="PS50931">
    <property type="entry name" value="HTH_LYSR"/>
    <property type="match status" value="1"/>
</dbReference>
<name>A0A101SG45_9ACTN</name>
<dbReference type="Gene3D" id="3.40.190.10">
    <property type="entry name" value="Periplasmic binding protein-like II"/>
    <property type="match status" value="2"/>
</dbReference>
<dbReference type="FunFam" id="1.10.10.10:FF:000001">
    <property type="entry name" value="LysR family transcriptional regulator"/>
    <property type="match status" value="1"/>
</dbReference>
<dbReference type="EMBL" id="LMWU01000008">
    <property type="protein sequence ID" value="KUN72983.1"/>
    <property type="molecule type" value="Genomic_DNA"/>
</dbReference>
<dbReference type="PANTHER" id="PTHR30346">
    <property type="entry name" value="TRANSCRIPTIONAL DUAL REGULATOR HCAR-RELATED"/>
    <property type="match status" value="1"/>
</dbReference>
<organism evidence="6 7">
    <name type="scientific">Streptomyces canus</name>
    <dbReference type="NCBI Taxonomy" id="58343"/>
    <lineage>
        <taxon>Bacteria</taxon>
        <taxon>Bacillati</taxon>
        <taxon>Actinomycetota</taxon>
        <taxon>Actinomycetes</taxon>
        <taxon>Kitasatosporales</taxon>
        <taxon>Streptomycetaceae</taxon>
        <taxon>Streptomyces</taxon>
        <taxon>Streptomyces aurantiacus group</taxon>
    </lineage>
</organism>
<dbReference type="AlphaFoldDB" id="A0A101SG45"/>
<dbReference type="Pfam" id="PF00126">
    <property type="entry name" value="HTH_1"/>
    <property type="match status" value="1"/>
</dbReference>
<proteinExistence type="inferred from homology"/>
<feature type="domain" description="HTH lysR-type" evidence="5">
    <location>
        <begin position="22"/>
        <end position="79"/>
    </location>
</feature>
<dbReference type="GO" id="GO:0032993">
    <property type="term" value="C:protein-DNA complex"/>
    <property type="evidence" value="ECO:0007669"/>
    <property type="project" value="TreeGrafter"/>
</dbReference>
<dbReference type="GO" id="GO:0003677">
    <property type="term" value="F:DNA binding"/>
    <property type="evidence" value="ECO:0007669"/>
    <property type="project" value="UniProtKB-KW"/>
</dbReference>
<dbReference type="PRINTS" id="PR00039">
    <property type="entry name" value="HTHLYSR"/>
</dbReference>
<evidence type="ECO:0000256" key="2">
    <source>
        <dbReference type="ARBA" id="ARBA00023015"/>
    </source>
</evidence>
<dbReference type="GO" id="GO:0003700">
    <property type="term" value="F:DNA-binding transcription factor activity"/>
    <property type="evidence" value="ECO:0007669"/>
    <property type="project" value="InterPro"/>
</dbReference>
<comment type="caution">
    <text evidence="6">The sequence shown here is derived from an EMBL/GenBank/DDBJ whole genome shotgun (WGS) entry which is preliminary data.</text>
</comment>
<gene>
    <name evidence="6" type="ORF">AQJ46_09580</name>
</gene>
<sequence>MAAVSAGDRARTRAYASGMTDLDLRLVRYFTAVAEHRHFGRAADALHITQPSLSRQIQRLEQQLGARLLERTPQGSGLTEAGEVFLPRAKALLRSAAQAANLARAAAEPSRITVGYTAGIIVTPAVRALRERFPDADVRTAHVDWGERTTALPELKVDVLVTRLPFPTDGAQVTVLYDEPRVLVLPVGHRLAGKESVTLDDIADEPLVRVADPVWNAYWRIDPRPDGRPAPDGPLADALEDKFELVASGQALAITALPRAGALRPDVTAVPLHGVDPAHVVLATRAEERSRLVAAFRKAARALLRASDS</sequence>
<reference evidence="6 7" key="1">
    <citation type="submission" date="2015-10" db="EMBL/GenBank/DDBJ databases">
        <title>Draft genome sequence of Streptomyces canus DSM 40017, type strain for the species Streptomyces canus.</title>
        <authorList>
            <person name="Ruckert C."/>
            <person name="Winkler A."/>
            <person name="Kalinowski J."/>
            <person name="Kampfer P."/>
            <person name="Glaeser S."/>
        </authorList>
    </citation>
    <scope>NUCLEOTIDE SEQUENCE [LARGE SCALE GENOMIC DNA]</scope>
    <source>
        <strain evidence="6 7">DSM 40017</strain>
    </source>
</reference>
<keyword evidence="4" id="KW-0804">Transcription</keyword>
<evidence type="ECO:0000256" key="1">
    <source>
        <dbReference type="ARBA" id="ARBA00009437"/>
    </source>
</evidence>
<keyword evidence="3" id="KW-0238">DNA-binding</keyword>
<dbReference type="InterPro" id="IPR036388">
    <property type="entry name" value="WH-like_DNA-bd_sf"/>
</dbReference>
<dbReference type="SUPFAM" id="SSF53850">
    <property type="entry name" value="Periplasmic binding protein-like II"/>
    <property type="match status" value="1"/>
</dbReference>
<dbReference type="SUPFAM" id="SSF46785">
    <property type="entry name" value="Winged helix' DNA-binding domain"/>
    <property type="match status" value="1"/>
</dbReference>
<dbReference type="PANTHER" id="PTHR30346:SF0">
    <property type="entry name" value="HCA OPERON TRANSCRIPTIONAL ACTIVATOR HCAR"/>
    <property type="match status" value="1"/>
</dbReference>
<dbReference type="InterPro" id="IPR036390">
    <property type="entry name" value="WH_DNA-bd_sf"/>
</dbReference>
<dbReference type="STRING" id="58343.AQJ46_09580"/>
<dbReference type="Proteomes" id="UP000053669">
    <property type="component" value="Unassembled WGS sequence"/>
</dbReference>
<dbReference type="InterPro" id="IPR005119">
    <property type="entry name" value="LysR_subst-bd"/>
</dbReference>
<keyword evidence="2" id="KW-0805">Transcription regulation</keyword>
<evidence type="ECO:0000259" key="5">
    <source>
        <dbReference type="PROSITE" id="PS50931"/>
    </source>
</evidence>
<dbReference type="InterPro" id="IPR000847">
    <property type="entry name" value="LysR_HTH_N"/>
</dbReference>
<evidence type="ECO:0000313" key="6">
    <source>
        <dbReference type="EMBL" id="KUN72983.1"/>
    </source>
</evidence>
<protein>
    <submittedName>
        <fullName evidence="6">LysR family transcriptional regulator</fullName>
    </submittedName>
</protein>